<dbReference type="OrthoDB" id="564699at2"/>
<dbReference type="Pfam" id="PF00149">
    <property type="entry name" value="Metallophos"/>
    <property type="match status" value="1"/>
</dbReference>
<dbReference type="InterPro" id="IPR004843">
    <property type="entry name" value="Calcineurin-like_PHP"/>
</dbReference>
<sequence length="1120" mass="119939">MPMLLTRITGPVDLPNGETPRHGRVHFQLRDWDRTGDHLIMPREVVAQLDAMGWLDVRLQTTTTLDRGSIYDVAVQYWSVALGRQIVVQLPGIAVPASGPVTLASLLAIPAPVPDVPDALAQAIAAKAAAEAAAVSAAASATFAGGAADMTKGRRTRLRAIVTGDWQPKIGDPLMPPGQENSQFGILERVLDSMGAQLPAADLMLHVGDIGQRLACSTTNITTIRAAGLDPDEVLQPGDPYPWGMGRVLPEVWGRARISLDRFFAVAGNHDVSGRGGKTNPRAWMFDDFREVFGRSTYAMTIGRLGFMFMSTESGGVGGQIPRDAVDYADRVMRAHPYHFWHIVIHQPPVGYGPEPNSETRDPVTVPSAAATSWAGGGQPLVTVGAYAYGSEAATQVFLGEVEDGVLLTYGVDYAYADDAGAPPEDDTLPPEGEEGADDDTPEPAPPYTDIRLLQTWQHGPITDETVLQLRIAYVKAALDFHSTQLVLGTPSDPGLIRRHADRIFAVFYGHTGIINSYDQTPTRYDADLDLWWVCNNMAIPRCARAGIDGTDNPLIWSVADWDTDSSTLTFRRWNATADEVGGEWVGAWLSDTHPGLMCDFQITYPGQLDLGDGRVTFDGRRQQLTDMDARHILIRRDIDEAPGRRTPGAPDEAGWPTFDREGGSSLEIARLVLEDKALNGIVAGDGMHTSVSLARGATSSLGGRVAWQRDATREVMQAGYEHATGSDGTPRARAWWSAVDVAGVWRRVFEIDGDTGRIRAPGGVEGPLEISVPAISIDDAPVAPQAGLKLDWREGGQNLGAGEGVSVEWTVTLLDDPAPVPVGRIAMRKVNALDASRLSELAFQLSEDGAAVPRDVLVVDPVTGRFTGPGITQTSTDATAGRLSKAGDYGWGALATAPANIGSWLRTDAPSGVYVFGATTTDQTDMPPGYSSGNFGTVVVERFSPTFFTLRAMRAGAANPPETWTRRYMNGTWGTWHQVRNTANTTVDSNGFVKAASPIARVGGGVDPDQGFAAAGDGAVNAMAAGVTITRVGLGVYMLGGSHGLAQSGWQIEVPRDHNGNRLVHVATTWADGVLIVTLTAPVWDDGLWIAGDPMDAPGGRWVDVRLHQPEPEPETEPD</sequence>
<feature type="compositionally biased region" description="Acidic residues" evidence="1">
    <location>
        <begin position="424"/>
        <end position="442"/>
    </location>
</feature>
<dbReference type="EMBL" id="FTOT01000012">
    <property type="protein sequence ID" value="SIT22770.1"/>
    <property type="molecule type" value="Genomic_DNA"/>
</dbReference>
<gene>
    <name evidence="4" type="ORF">SAMN05421774_11262</name>
</gene>
<keyword evidence="5" id="KW-1185">Reference proteome</keyword>
<evidence type="ECO:0008006" key="6">
    <source>
        <dbReference type="Google" id="ProtNLM"/>
    </source>
</evidence>
<feature type="region of interest" description="Disordered" evidence="1">
    <location>
        <begin position="419"/>
        <end position="448"/>
    </location>
</feature>
<proteinExistence type="predicted"/>
<feature type="domain" description="Phage tail protein C-terminal" evidence="3">
    <location>
        <begin position="985"/>
        <end position="1111"/>
    </location>
</feature>
<evidence type="ECO:0000259" key="2">
    <source>
        <dbReference type="Pfam" id="PF00149"/>
    </source>
</evidence>
<dbReference type="Proteomes" id="UP000186141">
    <property type="component" value="Unassembled WGS sequence"/>
</dbReference>
<dbReference type="RefSeq" id="WP_076534060.1">
    <property type="nucleotide sequence ID" value="NZ_BMEH01000012.1"/>
</dbReference>
<evidence type="ECO:0000256" key="1">
    <source>
        <dbReference type="SAM" id="MobiDB-lite"/>
    </source>
</evidence>
<dbReference type="CDD" id="cd19958">
    <property type="entry name" value="pyocin_knob"/>
    <property type="match status" value="1"/>
</dbReference>
<dbReference type="Pfam" id="PF25670">
    <property type="entry name" value="Phage_tail_C_2"/>
    <property type="match status" value="1"/>
</dbReference>
<feature type="domain" description="Calcineurin-like phosphoesterase" evidence="2">
    <location>
        <begin position="159"/>
        <end position="304"/>
    </location>
</feature>
<reference evidence="4 5" key="1">
    <citation type="submission" date="2017-01" db="EMBL/GenBank/DDBJ databases">
        <authorList>
            <person name="Mah S.A."/>
            <person name="Swanson W.J."/>
            <person name="Moy G.W."/>
            <person name="Vacquier V.D."/>
        </authorList>
    </citation>
    <scope>NUCLEOTIDE SEQUENCE [LARGE SCALE GENOMIC DNA]</scope>
    <source>
        <strain evidence="4 5">DSM 26375</strain>
    </source>
</reference>
<dbReference type="STRING" id="1086013.SAMN05421774_11262"/>
<organism evidence="4 5">
    <name type="scientific">Gemmobacter megaterium</name>
    <dbReference type="NCBI Taxonomy" id="1086013"/>
    <lineage>
        <taxon>Bacteria</taxon>
        <taxon>Pseudomonadati</taxon>
        <taxon>Pseudomonadota</taxon>
        <taxon>Alphaproteobacteria</taxon>
        <taxon>Rhodobacterales</taxon>
        <taxon>Paracoccaceae</taxon>
        <taxon>Gemmobacter</taxon>
    </lineage>
</organism>
<evidence type="ECO:0000313" key="5">
    <source>
        <dbReference type="Proteomes" id="UP000186141"/>
    </source>
</evidence>
<dbReference type="GO" id="GO:0016787">
    <property type="term" value="F:hydrolase activity"/>
    <property type="evidence" value="ECO:0007669"/>
    <property type="project" value="InterPro"/>
</dbReference>
<name>A0A1N7QIP9_9RHOB</name>
<dbReference type="SUPFAM" id="SSF56300">
    <property type="entry name" value="Metallo-dependent phosphatases"/>
    <property type="match status" value="1"/>
</dbReference>
<evidence type="ECO:0000259" key="3">
    <source>
        <dbReference type="Pfam" id="PF25670"/>
    </source>
</evidence>
<accession>A0A1N7QIP9</accession>
<dbReference type="InterPro" id="IPR029052">
    <property type="entry name" value="Metallo-depent_PP-like"/>
</dbReference>
<dbReference type="AlphaFoldDB" id="A0A1N7QIP9"/>
<evidence type="ECO:0000313" key="4">
    <source>
        <dbReference type="EMBL" id="SIT22770.1"/>
    </source>
</evidence>
<dbReference type="InterPro" id="IPR058008">
    <property type="entry name" value="Gp26_C"/>
</dbReference>
<protein>
    <recommendedName>
        <fullName evidence="6">Calcineurin-like phosphoesterase</fullName>
    </recommendedName>
</protein>